<feature type="compositionally biased region" description="Basic and acidic residues" evidence="1">
    <location>
        <begin position="38"/>
        <end position="51"/>
    </location>
</feature>
<dbReference type="InterPro" id="IPR050138">
    <property type="entry name" value="DHOase/Allantoinase_Hydrolase"/>
</dbReference>
<dbReference type="InterPro" id="IPR032466">
    <property type="entry name" value="Metal_Hydrolase"/>
</dbReference>
<accession>A0AAF0F7A5</accession>
<organism evidence="4 5">
    <name type="scientific">Malassezia japonica</name>
    <dbReference type="NCBI Taxonomy" id="223818"/>
    <lineage>
        <taxon>Eukaryota</taxon>
        <taxon>Fungi</taxon>
        <taxon>Dikarya</taxon>
        <taxon>Basidiomycota</taxon>
        <taxon>Ustilaginomycotina</taxon>
        <taxon>Malasseziomycetes</taxon>
        <taxon>Malasseziales</taxon>
        <taxon>Malasseziaceae</taxon>
        <taxon>Malassezia</taxon>
    </lineage>
</organism>
<feature type="compositionally biased region" description="Basic and acidic residues" evidence="1">
    <location>
        <begin position="1"/>
        <end position="22"/>
    </location>
</feature>
<dbReference type="EMBL" id="CP119966">
    <property type="protein sequence ID" value="WFD41314.1"/>
    <property type="molecule type" value="Genomic_DNA"/>
</dbReference>
<keyword evidence="2" id="KW-0472">Membrane</keyword>
<dbReference type="GeneID" id="85227962"/>
<reference evidence="4" key="1">
    <citation type="submission" date="2023-03" db="EMBL/GenBank/DDBJ databases">
        <title>Mating type loci evolution in Malassezia.</title>
        <authorList>
            <person name="Coelho M.A."/>
        </authorList>
    </citation>
    <scope>NUCLEOTIDE SEQUENCE</scope>
    <source>
        <strain evidence="4">CBS 9431</strain>
    </source>
</reference>
<feature type="region of interest" description="Disordered" evidence="1">
    <location>
        <begin position="572"/>
        <end position="597"/>
    </location>
</feature>
<proteinExistence type="predicted"/>
<dbReference type="InterPro" id="IPR006680">
    <property type="entry name" value="Amidohydro-rel"/>
</dbReference>
<dbReference type="GO" id="GO:0005737">
    <property type="term" value="C:cytoplasm"/>
    <property type="evidence" value="ECO:0007669"/>
    <property type="project" value="TreeGrafter"/>
</dbReference>
<dbReference type="Gene3D" id="3.20.20.140">
    <property type="entry name" value="Metal-dependent hydrolases"/>
    <property type="match status" value="2"/>
</dbReference>
<name>A0AAF0F7A5_9BASI</name>
<sequence>MYKDDPVERLIDIGPEEERQQDRTGTPVPLHGTESAMDSEKRSELDNTPKERESWKWRRVLGLPTCYWMWIVALLLYFEPSISDALKSTNGLTRLNFQHLIANTAKPQGSAAGREADHLQCRLANATAGPPPQFGKRTQNDRFVHGTKPTLIHNATLWTGEDILHGVDIQMESGIVTFIEKTEPVHVSKHSFDIVDAHGRWVTPGIIDMHTHVGVMGMPYKSSTDDGNSRQGATRPMVRSLDGMNEHDQDMHTAVGGGITTTLVLPGSLNNIGGQAYTVKLGKLHGRPPSSRVLDPPRSLILPGERENGRDALYTKASGMHRGDTTTSFRHIKMACGENARKYGLVRLDEAWNFRREFERAQKLLRRQDDFCAALEHGDTPAEPSFPSELELDSLVDVLRGRTKVHTHCYTMNDLDAMVRHSTEFSFPIAAFHHAHETYMVPELLHKAYDHPPAVAMFSTNANYKYESYFGTPFAGALLRAANITPIYKSDHPVLDTRRLVHQAAEAHHFGLDEIDALKSVTSAPAHVLGLSHRVGHVRSGADADVVLWDRHPLQLGATPVQVFIDGEAQLDNPHASGEDVTHSKPQSAPRQPDYSSEIQRVHKAEPAVADARALAFPTPSEYVDSAVLLNVKSFYHRRNNGSTTRIVAEHFDNASGVLVYHGGSLVCVGTADCLALAPHKAQRVNTHGGTIVPGLISYGGTLGLADIPAEDSAKAGQDPSAVNEYAELQKRVIPRAVDALTWGGHDMLRAHASGVTTAICGPDVMGPVGGILTQFDTNVRTILDPFSVRATEVALHVAFDRSGPSLGALIGMLRQVLEDPPTREWKRVVAGELPLVVNADSQEVIAQLILLRKSFPKVRLVIDSLGPLHMLAEHLAANDIGVLMPNKVWLYEWDSLDRLRGPPFTPDTELRVLLKHGVKVGIRIAESWEAAHLMWETAWAAQEAHVTDPATILELITTNLESLLGLPAAPGADFVVYDSNPFTYGAKVLAVGTPRSLELFS</sequence>
<keyword evidence="2" id="KW-1133">Transmembrane helix</keyword>
<dbReference type="SUPFAM" id="SSF51556">
    <property type="entry name" value="Metallo-dependent hydrolases"/>
    <property type="match status" value="1"/>
</dbReference>
<dbReference type="PANTHER" id="PTHR43668">
    <property type="entry name" value="ALLANTOINASE"/>
    <property type="match status" value="1"/>
</dbReference>
<dbReference type="Pfam" id="PF01979">
    <property type="entry name" value="Amidohydro_1"/>
    <property type="match status" value="1"/>
</dbReference>
<dbReference type="PANTHER" id="PTHR43668:SF5">
    <property type="entry name" value="AMIDOHYDROLASE 3 DOMAIN-CONTAINING PROTEIN"/>
    <property type="match status" value="1"/>
</dbReference>
<dbReference type="RefSeq" id="XP_060124211.1">
    <property type="nucleotide sequence ID" value="XM_060268228.1"/>
</dbReference>
<dbReference type="GO" id="GO:0004038">
    <property type="term" value="F:allantoinase activity"/>
    <property type="evidence" value="ECO:0007669"/>
    <property type="project" value="TreeGrafter"/>
</dbReference>
<feature type="region of interest" description="Disordered" evidence="1">
    <location>
        <begin position="1"/>
        <end position="51"/>
    </location>
</feature>
<gene>
    <name evidence="4" type="ORF">MJAP1_004311</name>
</gene>
<evidence type="ECO:0000313" key="4">
    <source>
        <dbReference type="EMBL" id="WFD41314.1"/>
    </source>
</evidence>
<evidence type="ECO:0000256" key="2">
    <source>
        <dbReference type="SAM" id="Phobius"/>
    </source>
</evidence>
<dbReference type="GO" id="GO:0006145">
    <property type="term" value="P:purine nucleobase catabolic process"/>
    <property type="evidence" value="ECO:0007669"/>
    <property type="project" value="TreeGrafter"/>
</dbReference>
<evidence type="ECO:0000256" key="1">
    <source>
        <dbReference type="SAM" id="MobiDB-lite"/>
    </source>
</evidence>
<feature type="transmembrane region" description="Helical" evidence="2">
    <location>
        <begin position="60"/>
        <end position="78"/>
    </location>
</feature>
<dbReference type="InterPro" id="IPR011059">
    <property type="entry name" value="Metal-dep_hydrolase_composite"/>
</dbReference>
<evidence type="ECO:0000313" key="5">
    <source>
        <dbReference type="Proteomes" id="UP001217754"/>
    </source>
</evidence>
<keyword evidence="2" id="KW-0812">Transmembrane</keyword>
<feature type="domain" description="Amidohydrolase-related" evidence="3">
    <location>
        <begin position="502"/>
        <end position="567"/>
    </location>
</feature>
<dbReference type="SUPFAM" id="SSF51338">
    <property type="entry name" value="Composite domain of metallo-dependent hydrolases"/>
    <property type="match status" value="1"/>
</dbReference>
<dbReference type="Proteomes" id="UP001217754">
    <property type="component" value="Chromosome 9"/>
</dbReference>
<dbReference type="AlphaFoldDB" id="A0AAF0F7A5"/>
<evidence type="ECO:0000259" key="3">
    <source>
        <dbReference type="Pfam" id="PF01979"/>
    </source>
</evidence>
<feature type="compositionally biased region" description="Polar residues" evidence="1">
    <location>
        <begin position="584"/>
        <end position="597"/>
    </location>
</feature>
<protein>
    <recommendedName>
        <fullName evidence="3">Amidohydrolase-related domain-containing protein</fullName>
    </recommendedName>
</protein>
<keyword evidence="5" id="KW-1185">Reference proteome</keyword>